<feature type="domain" description="Peptidase M16 C-terminal" evidence="5">
    <location>
        <begin position="666"/>
        <end position="844"/>
    </location>
</feature>
<evidence type="ECO:0000313" key="7">
    <source>
        <dbReference type="Proteomes" id="UP000037660"/>
    </source>
</evidence>
<keyword evidence="6" id="KW-0378">Hydrolase</keyword>
<dbReference type="PANTHER" id="PTHR11851:SF49">
    <property type="entry name" value="MITOCHONDRIAL-PROCESSING PEPTIDASE SUBUNIT ALPHA"/>
    <property type="match status" value="1"/>
</dbReference>
<evidence type="ECO:0000256" key="1">
    <source>
        <dbReference type="ARBA" id="ARBA00001947"/>
    </source>
</evidence>
<comment type="similarity">
    <text evidence="2 3">Belongs to the peptidase M16 family.</text>
</comment>
<keyword evidence="7" id="KW-1185">Reference proteome</keyword>
<dbReference type="Pfam" id="PF00675">
    <property type="entry name" value="Peptidase_M16"/>
    <property type="match status" value="1"/>
</dbReference>
<keyword evidence="6" id="KW-0645">Protease</keyword>
<name>A0A0K8P752_PISS1</name>
<dbReference type="AlphaFoldDB" id="A0A0K8P752"/>
<reference evidence="6 7" key="2">
    <citation type="journal article" date="2016" name="Science">
        <title>A bacterium that degrades and assimilates poly(ethylene terephthalate).</title>
        <authorList>
            <person name="Yoshida S."/>
            <person name="Hiraga K."/>
            <person name="Takehana T."/>
            <person name="Taniguchi I."/>
            <person name="Yamaji H."/>
            <person name="Maeda Y."/>
            <person name="Toyohara K."/>
            <person name="Miyamoto K."/>
            <person name="Kimura Y."/>
            <person name="Oda K."/>
        </authorList>
    </citation>
    <scope>NUCLEOTIDE SEQUENCE [LARGE SCALE GENOMIC DNA]</scope>
    <source>
        <strain evidence="7">NBRC 110686 / TISTR 2288 / 201-F6</strain>
    </source>
</reference>
<comment type="cofactor">
    <cofactor evidence="1">
        <name>Zn(2+)</name>
        <dbReference type="ChEBI" id="CHEBI:29105"/>
    </cofactor>
</comment>
<dbReference type="InterPro" id="IPR011249">
    <property type="entry name" value="Metalloenz_LuxS/M16"/>
</dbReference>
<dbReference type="PROSITE" id="PS00143">
    <property type="entry name" value="INSULINASE"/>
    <property type="match status" value="1"/>
</dbReference>
<evidence type="ECO:0000256" key="2">
    <source>
        <dbReference type="ARBA" id="ARBA00007261"/>
    </source>
</evidence>
<proteinExistence type="inferred from homology"/>
<dbReference type="PANTHER" id="PTHR11851">
    <property type="entry name" value="METALLOPROTEASE"/>
    <property type="match status" value="1"/>
</dbReference>
<gene>
    <name evidence="6" type="ORF">ISF6_4946</name>
</gene>
<protein>
    <submittedName>
        <fullName evidence="6">Zinc protease</fullName>
    </submittedName>
</protein>
<evidence type="ECO:0000256" key="3">
    <source>
        <dbReference type="RuleBase" id="RU004447"/>
    </source>
</evidence>
<sequence>MCTAGLGLTIPAAQAQAQAQAQGAAATAVAMALPAGVRRVTAVEGIEEYRLANGLQVLLVPDDSKPSTTVNLTFRVGSRHENYGETGMAHLLEHLMFKGSPKHPKVWAEFTRRGLNANGSTWLDRTNYTATFAASEDNLRWYLGWQADAMVNSFIARKDLDSEMTVVRNEMEMGENDPGSILFERTVAAMYQWHNYGHSTIGARADVENVDIPRLQAFYRTYYQPDNATLIVSGRFEPAKVLGWIARAYAGVPRPTRVLPRLYTLDPVQDGEREVTLRRVGGVPLLYAGYHVPPGAHPDHAAVEVLALLMGDAPAGRLHRALTERRLAAATFAFAPGLADPGFALFGAQLAPGQDPAEARAAMLRTLESVASEPVTAEELQRARDKWLNDWERAFSDPEVVGISLSETVAQGDWRLFFLARDRVRALTLDTLQRVAVQVLLPANRTLGSYVPTERPQRAPQPQRVDLAQAMAGFVPQAAADRVPPFDASPANIDRRTERFSEAGIAAAVLAKPTRGGAVQAVLTLRFGDEKSLAGQGQVPSMLAELLDKGSARLSRQQVQDRLSALKTELAFSAGAGRLTVSLQSRREHVADALALVAELLRTPALPADALEEVRRQTLAAIEQQRKEPEAVLANALARHGNPYPPGDVRYARSFDEIVRDVEAVRLEQLRAFHQRFYGTGQAQFAAVGDLDVPALRRALREGFAGWQAGEPFARIPQPRIEVAPARLVFQTPDKQNATMSVQLALPLADTDPDYPALMMANHLLGGGGNSRLWKRIREQDGLSYNVYSGVAWNPFEPNSGWSAGAIFAPQNQAKVEAAFREELARALKDGFSAAELAEGQRGLLAFRQLGRAQDAGLAAALSSNLYLGRDFARAAEVDRALAALTPAQVLEALRKYVLPERLVSGFAGDFKP</sequence>
<evidence type="ECO:0000313" key="6">
    <source>
        <dbReference type="EMBL" id="GAP38488.1"/>
    </source>
</evidence>
<reference evidence="7" key="1">
    <citation type="submission" date="2015-07" db="EMBL/GenBank/DDBJ databases">
        <title>Discovery of a poly(ethylene terephthalate assimilation.</title>
        <authorList>
            <person name="Yoshida S."/>
            <person name="Hiraga K."/>
            <person name="Takehana T."/>
            <person name="Taniguchi I."/>
            <person name="Yamaji H."/>
            <person name="Maeda Y."/>
            <person name="Toyohara K."/>
            <person name="Miyamoto K."/>
            <person name="Kimura Y."/>
            <person name="Oda K."/>
        </authorList>
    </citation>
    <scope>NUCLEOTIDE SEQUENCE [LARGE SCALE GENOMIC DNA]</scope>
    <source>
        <strain evidence="7">NBRC 110686 / TISTR 2288 / 201-F6</strain>
    </source>
</reference>
<dbReference type="InterPro" id="IPR011765">
    <property type="entry name" value="Pept_M16_N"/>
</dbReference>
<dbReference type="Pfam" id="PF05193">
    <property type="entry name" value="Peptidase_M16_C"/>
    <property type="match status" value="2"/>
</dbReference>
<dbReference type="InterPro" id="IPR007863">
    <property type="entry name" value="Peptidase_M16_C"/>
</dbReference>
<accession>A0A0K8P752</accession>
<evidence type="ECO:0000259" key="5">
    <source>
        <dbReference type="Pfam" id="PF05193"/>
    </source>
</evidence>
<dbReference type="InterPro" id="IPR050361">
    <property type="entry name" value="MPP/UQCRC_Complex"/>
</dbReference>
<feature type="domain" description="Peptidase M16 C-terminal" evidence="5">
    <location>
        <begin position="211"/>
        <end position="385"/>
    </location>
</feature>
<feature type="domain" description="Peptidase M16 N-terminal" evidence="4">
    <location>
        <begin position="57"/>
        <end position="202"/>
    </location>
</feature>
<dbReference type="GO" id="GO:0046872">
    <property type="term" value="F:metal ion binding"/>
    <property type="evidence" value="ECO:0007669"/>
    <property type="project" value="InterPro"/>
</dbReference>
<evidence type="ECO:0000259" key="4">
    <source>
        <dbReference type="Pfam" id="PF00675"/>
    </source>
</evidence>
<organism evidence="6 7">
    <name type="scientific">Piscinibacter sakaiensis</name>
    <name type="common">Ideonella sakaiensis</name>
    <dbReference type="NCBI Taxonomy" id="1547922"/>
    <lineage>
        <taxon>Bacteria</taxon>
        <taxon>Pseudomonadati</taxon>
        <taxon>Pseudomonadota</taxon>
        <taxon>Betaproteobacteria</taxon>
        <taxon>Burkholderiales</taxon>
        <taxon>Sphaerotilaceae</taxon>
        <taxon>Piscinibacter</taxon>
    </lineage>
</organism>
<dbReference type="STRING" id="1547922.ISF6_4946"/>
<dbReference type="GO" id="GO:0006508">
    <property type="term" value="P:proteolysis"/>
    <property type="evidence" value="ECO:0007669"/>
    <property type="project" value="UniProtKB-KW"/>
</dbReference>
<dbReference type="GO" id="GO:0004222">
    <property type="term" value="F:metalloendopeptidase activity"/>
    <property type="evidence" value="ECO:0007669"/>
    <property type="project" value="InterPro"/>
</dbReference>
<dbReference type="Gene3D" id="3.30.830.10">
    <property type="entry name" value="Metalloenzyme, LuxS/M16 peptidase-like"/>
    <property type="match status" value="4"/>
</dbReference>
<dbReference type="SUPFAM" id="SSF63411">
    <property type="entry name" value="LuxS/MPP-like metallohydrolase"/>
    <property type="match status" value="4"/>
</dbReference>
<dbReference type="EMBL" id="BBYR01000077">
    <property type="protein sequence ID" value="GAP38488.1"/>
    <property type="molecule type" value="Genomic_DNA"/>
</dbReference>
<dbReference type="InterPro" id="IPR001431">
    <property type="entry name" value="Pept_M16_Zn_BS"/>
</dbReference>
<comment type="caution">
    <text evidence="6">The sequence shown here is derived from an EMBL/GenBank/DDBJ whole genome shotgun (WGS) entry which is preliminary data.</text>
</comment>
<dbReference type="Proteomes" id="UP000037660">
    <property type="component" value="Unassembled WGS sequence"/>
</dbReference>